<evidence type="ECO:0000313" key="15">
    <source>
        <dbReference type="Ensembl" id="ENSONIP00000067517.1"/>
    </source>
</evidence>
<dbReference type="GO" id="GO:0035773">
    <property type="term" value="P:insulin secretion involved in cellular response to glucose stimulus"/>
    <property type="evidence" value="ECO:0007669"/>
    <property type="project" value="TreeGrafter"/>
</dbReference>
<dbReference type="SUPFAM" id="SSF52799">
    <property type="entry name" value="(Phosphotyrosine protein) phosphatases II"/>
    <property type="match status" value="1"/>
</dbReference>
<evidence type="ECO:0000256" key="11">
    <source>
        <dbReference type="ARBA" id="ARBA00034103"/>
    </source>
</evidence>
<keyword evidence="4" id="KW-0732">Signal</keyword>
<keyword evidence="9" id="KW-0325">Glycoprotein</keyword>
<name>A0A669E989_ORENI</name>
<keyword evidence="10" id="KW-0968">Cytoplasmic vesicle</keyword>
<dbReference type="GO" id="GO:0004725">
    <property type="term" value="F:protein tyrosine phosphatase activity"/>
    <property type="evidence" value="ECO:0007669"/>
    <property type="project" value="InterPro"/>
</dbReference>
<dbReference type="PANTHER" id="PTHR46106">
    <property type="entry name" value="IA-2 PROTEIN TYROSINE PHOSPHATASE, ISOFORM C"/>
    <property type="match status" value="1"/>
</dbReference>
<dbReference type="Ensembl" id="ENSONIT00000084918.1">
    <property type="protein sequence ID" value="ENSONIP00000067517.1"/>
    <property type="gene ID" value="ENSONIG00000004172.2"/>
</dbReference>
<feature type="region of interest" description="Disordered" evidence="12">
    <location>
        <begin position="318"/>
        <end position="347"/>
    </location>
</feature>
<dbReference type="Gene3D" id="3.90.190.10">
    <property type="entry name" value="Protein tyrosine phosphatase superfamily"/>
    <property type="match status" value="1"/>
</dbReference>
<evidence type="ECO:0000256" key="3">
    <source>
        <dbReference type="ARBA" id="ARBA00022692"/>
    </source>
</evidence>
<keyword evidence="8" id="KW-0675">Receptor</keyword>
<dbReference type="GO" id="GO:0051046">
    <property type="term" value="P:regulation of secretion"/>
    <property type="evidence" value="ECO:0007669"/>
    <property type="project" value="TreeGrafter"/>
</dbReference>
<dbReference type="GO" id="GO:0030658">
    <property type="term" value="C:transport vesicle membrane"/>
    <property type="evidence" value="ECO:0007669"/>
    <property type="project" value="UniProtKB-SubCell"/>
</dbReference>
<keyword evidence="5" id="KW-1133">Transmembrane helix</keyword>
<dbReference type="InterPro" id="IPR003595">
    <property type="entry name" value="Tyr_Pase_cat"/>
</dbReference>
<evidence type="ECO:0000256" key="6">
    <source>
        <dbReference type="ARBA" id="ARBA00023018"/>
    </source>
</evidence>
<evidence type="ECO:0000256" key="8">
    <source>
        <dbReference type="ARBA" id="ARBA00023170"/>
    </source>
</evidence>
<dbReference type="GO" id="GO:0045202">
    <property type="term" value="C:synapse"/>
    <property type="evidence" value="ECO:0007669"/>
    <property type="project" value="UniProtKB-SubCell"/>
</dbReference>
<dbReference type="PROSITE" id="PS50056">
    <property type="entry name" value="TYR_PHOSPHATASE_2"/>
    <property type="match status" value="1"/>
</dbReference>
<evidence type="ECO:0000256" key="12">
    <source>
        <dbReference type="SAM" id="MobiDB-lite"/>
    </source>
</evidence>
<feature type="domain" description="Tyrosine-protein phosphatase" evidence="13">
    <location>
        <begin position="371"/>
        <end position="631"/>
    </location>
</feature>
<evidence type="ECO:0000256" key="7">
    <source>
        <dbReference type="ARBA" id="ARBA00023136"/>
    </source>
</evidence>
<dbReference type="GO" id="GO:0030141">
    <property type="term" value="C:secretory granule"/>
    <property type="evidence" value="ECO:0007669"/>
    <property type="project" value="InterPro"/>
</dbReference>
<dbReference type="PROSITE" id="PS00383">
    <property type="entry name" value="TYR_PHOSPHATASE_1"/>
    <property type="match status" value="1"/>
</dbReference>
<dbReference type="SMART" id="SM00404">
    <property type="entry name" value="PTPc_motif"/>
    <property type="match status" value="1"/>
</dbReference>
<dbReference type="FunFam" id="3.90.190.10:FF:000017">
    <property type="entry name" value="receptor-type tyrosine-protein phosphatase-like N isoform X2"/>
    <property type="match status" value="1"/>
</dbReference>
<dbReference type="InterPro" id="IPR029021">
    <property type="entry name" value="Prot-tyrosine_phosphatase-like"/>
</dbReference>
<dbReference type="Pfam" id="PF11548">
    <property type="entry name" value="Receptor_IA-2"/>
    <property type="match status" value="1"/>
</dbReference>
<accession>A0A669E989</accession>
<evidence type="ECO:0000259" key="14">
    <source>
        <dbReference type="PROSITE" id="PS50056"/>
    </source>
</evidence>
<evidence type="ECO:0000259" key="13">
    <source>
        <dbReference type="PROSITE" id="PS50055"/>
    </source>
</evidence>
<reference evidence="15" key="1">
    <citation type="submission" date="2025-08" db="UniProtKB">
        <authorList>
            <consortium name="Ensembl"/>
        </authorList>
    </citation>
    <scope>IDENTIFICATION</scope>
</reference>
<proteinExistence type="predicted"/>
<dbReference type="InterPro" id="IPR021613">
    <property type="entry name" value="Receptor_IA-2_dom"/>
</dbReference>
<dbReference type="InterPro" id="IPR000242">
    <property type="entry name" value="PTP_cat"/>
</dbReference>
<evidence type="ECO:0000256" key="5">
    <source>
        <dbReference type="ARBA" id="ARBA00022989"/>
    </source>
</evidence>
<dbReference type="SMART" id="SM00194">
    <property type="entry name" value="PTPc"/>
    <property type="match status" value="1"/>
</dbReference>
<evidence type="ECO:0000256" key="9">
    <source>
        <dbReference type="ARBA" id="ARBA00023180"/>
    </source>
</evidence>
<keyword evidence="6" id="KW-0770">Synapse</keyword>
<sequence length="641" mass="72207">MYTLLYPGPGLERLPLPNLGLHNYIRIHVCISDGLFGQCRSSKQDQVQYQVSVPVLKRMQEVLKQLMLEGETEHNRELKVLKMSAVLQKYRVDPRDLSQEQLYKLALTLLHLFCNVNSHLFKSKKQKTRHLLKNCVYSKINDVCFIRSPLSLYDGVKMLELLADKIHLTTSSFINISVVGPALTFRIRQNEHNMTAAEVAAKAGKNFLESETGLKIVQTGVGERTDARGLPQVTRVSQGSSGTVITLVSMAVVGGVLVLAMAVACLRHYAQQVNNGKLGLGPEGGAETHFDYQELCRQHMASKSSLCRQDYTSRVSSVSSQFSDGPQHSPSSTHSSTPSWSEEPAQSNMDISTGHMILAYMEDHLRNKDRLQKEWEALCSYQAEPSSVAVAQSADNMDKNRHAEALPYDHSRVKLKTDVNPNKQDYINASIIFDHDPRQPSYIATQGPLPHTVADFWQMVWENGCTVIVMMTALVEDGEKQCERYWPDEGSSLYHIYEVNLVSEHIWCKDFLVRSFYLKNVQTQETRTLTQFHLLSWPADGIPTSTRPLLDFRRKVNKCYRGRSCPIIVHCGDGTGRTGTYILIDMVLNRMAKGVKEIDIAATLEHIRDQRPGLVRTKDQFEFALTAVAEEVNAILKALPQ</sequence>
<keyword evidence="16" id="KW-1185">Reference proteome</keyword>
<dbReference type="PROSITE" id="PS50055">
    <property type="entry name" value="TYR_PHOSPHATASE_PTP"/>
    <property type="match status" value="1"/>
</dbReference>
<reference evidence="15" key="2">
    <citation type="submission" date="2025-09" db="UniProtKB">
        <authorList>
            <consortium name="Ensembl"/>
        </authorList>
    </citation>
    <scope>IDENTIFICATION</scope>
</reference>
<evidence type="ECO:0000313" key="16">
    <source>
        <dbReference type="Proteomes" id="UP000005207"/>
    </source>
</evidence>
<dbReference type="Pfam" id="PF00102">
    <property type="entry name" value="Y_phosphatase"/>
    <property type="match status" value="1"/>
</dbReference>
<evidence type="ECO:0000256" key="1">
    <source>
        <dbReference type="ARBA" id="ARBA00004212"/>
    </source>
</evidence>
<dbReference type="PANTHER" id="PTHR46106:SF1">
    <property type="entry name" value="RECEPTOR-TYPE TYROSINE-PROTEIN PHOSPHATASE-LIKE N"/>
    <property type="match status" value="1"/>
</dbReference>
<comment type="subcellular location">
    <subcellularLocation>
        <location evidence="1">Cytoplasmic vesicle</location>
        <location evidence="1">Secretory vesicle membrane</location>
        <topology evidence="1">Single-pass type I membrane protein</topology>
    </subcellularLocation>
    <subcellularLocation>
        <location evidence="11">Synapse</location>
    </subcellularLocation>
</comment>
<keyword evidence="3" id="KW-0812">Transmembrane</keyword>
<dbReference type="InterPro" id="IPR000387">
    <property type="entry name" value="Tyr_Pase_dom"/>
</dbReference>
<feature type="domain" description="Tyrosine specific protein phosphatases" evidence="14">
    <location>
        <begin position="550"/>
        <end position="622"/>
    </location>
</feature>
<gene>
    <name evidence="15" type="primary">PTPRN</name>
    <name evidence="15" type="synonym">ptprna</name>
</gene>
<feature type="compositionally biased region" description="Low complexity" evidence="12">
    <location>
        <begin position="318"/>
        <end position="339"/>
    </location>
</feature>
<dbReference type="Proteomes" id="UP000005207">
    <property type="component" value="Unplaced"/>
</dbReference>
<dbReference type="Gene3D" id="3.30.70.2470">
    <property type="entry name" value="Protein-tyrosine phosphatase receptor IA-2 ectodomain"/>
    <property type="match status" value="1"/>
</dbReference>
<organism evidence="15 16">
    <name type="scientific">Oreochromis niloticus</name>
    <name type="common">Nile tilapia</name>
    <name type="synonym">Tilapia nilotica</name>
    <dbReference type="NCBI Taxonomy" id="8128"/>
    <lineage>
        <taxon>Eukaryota</taxon>
        <taxon>Metazoa</taxon>
        <taxon>Chordata</taxon>
        <taxon>Craniata</taxon>
        <taxon>Vertebrata</taxon>
        <taxon>Euteleostomi</taxon>
        <taxon>Actinopterygii</taxon>
        <taxon>Neopterygii</taxon>
        <taxon>Teleostei</taxon>
        <taxon>Neoteleostei</taxon>
        <taxon>Acanthomorphata</taxon>
        <taxon>Ovalentaria</taxon>
        <taxon>Cichlomorphae</taxon>
        <taxon>Cichliformes</taxon>
        <taxon>Cichlidae</taxon>
        <taxon>African cichlids</taxon>
        <taxon>Pseudocrenilabrinae</taxon>
        <taxon>Oreochromini</taxon>
        <taxon>Oreochromis</taxon>
    </lineage>
</organism>
<evidence type="ECO:0000256" key="4">
    <source>
        <dbReference type="ARBA" id="ARBA00022729"/>
    </source>
</evidence>
<dbReference type="InterPro" id="IPR033522">
    <property type="entry name" value="IA-2/IA-2_beta"/>
</dbReference>
<dbReference type="InterPro" id="IPR038112">
    <property type="entry name" value="Receptor_IA-2_ectodomain_sf"/>
</dbReference>
<dbReference type="AlphaFoldDB" id="A0A669E989"/>
<evidence type="ECO:0000256" key="10">
    <source>
        <dbReference type="ARBA" id="ARBA00023329"/>
    </source>
</evidence>
<keyword evidence="7" id="KW-0472">Membrane</keyword>
<protein>
    <submittedName>
        <fullName evidence="15">Protein tyrosine phosphatase receptor type Na</fullName>
    </submittedName>
</protein>
<dbReference type="PRINTS" id="PR00700">
    <property type="entry name" value="PRTYPHPHTASE"/>
</dbReference>
<dbReference type="GeneTree" id="ENSGT00940000154095"/>
<evidence type="ECO:0000256" key="2">
    <source>
        <dbReference type="ARBA" id="ARBA00022553"/>
    </source>
</evidence>
<dbReference type="InterPro" id="IPR016130">
    <property type="entry name" value="Tyr_Pase_AS"/>
</dbReference>
<dbReference type="SMART" id="SM01305">
    <property type="entry name" value="RESP18"/>
    <property type="match status" value="1"/>
</dbReference>
<keyword evidence="2" id="KW-0597">Phosphoprotein</keyword>